<dbReference type="Proteomes" id="UP000036893">
    <property type="component" value="Unassembled WGS sequence"/>
</dbReference>
<reference evidence="1" key="2">
    <citation type="submission" date="2021-01" db="EMBL/GenBank/DDBJ databases">
        <title>Pan-genome distribution and transcriptional activeness of fungal secondary metabolism genes in Aspergillus section Fumigati.</title>
        <authorList>
            <person name="Takahashi H."/>
            <person name="Umemura M."/>
            <person name="Ninomiya A."/>
            <person name="Kusuya Y."/>
            <person name="Urayama S."/>
            <person name="Shimizu M."/>
            <person name="Watanabe A."/>
            <person name="Kamei K."/>
            <person name="Yaguchi T."/>
            <person name="Hagiwara D."/>
        </authorList>
    </citation>
    <scope>NUCLEOTIDE SEQUENCE</scope>
    <source>
        <strain evidence="1">IFM 46973</strain>
    </source>
</reference>
<comment type="caution">
    <text evidence="1">The sequence shown here is derived from an EMBL/GenBank/DDBJ whole genome shotgun (WGS) entry which is preliminary data.</text>
</comment>
<dbReference type="RefSeq" id="XP_043146233.1">
    <property type="nucleotide sequence ID" value="XM_043290298.1"/>
</dbReference>
<proteinExistence type="predicted"/>
<evidence type="ECO:0000313" key="2">
    <source>
        <dbReference type="Proteomes" id="UP000036893"/>
    </source>
</evidence>
<accession>A0A8E0QPB6</accession>
<organism evidence="1 2">
    <name type="scientific">Aspergillus udagawae</name>
    <dbReference type="NCBI Taxonomy" id="91492"/>
    <lineage>
        <taxon>Eukaryota</taxon>
        <taxon>Fungi</taxon>
        <taxon>Dikarya</taxon>
        <taxon>Ascomycota</taxon>
        <taxon>Pezizomycotina</taxon>
        <taxon>Eurotiomycetes</taxon>
        <taxon>Eurotiomycetidae</taxon>
        <taxon>Eurotiales</taxon>
        <taxon>Aspergillaceae</taxon>
        <taxon>Aspergillus</taxon>
        <taxon>Aspergillus subgen. Fumigati</taxon>
    </lineage>
</organism>
<dbReference type="GeneID" id="66992845"/>
<evidence type="ECO:0000313" key="1">
    <source>
        <dbReference type="EMBL" id="GIC88967.1"/>
    </source>
</evidence>
<dbReference type="AlphaFoldDB" id="A0A8E0QPB6"/>
<gene>
    <name evidence="1" type="ORF">Aud_005369</name>
</gene>
<sequence>MTSRSSRSSNSGTPGDDVPLLRVLGAIAVAKEKQGPAELNHLKNNGTDDRYVTGYIRAVRQYALNAQRSDAMGMAKVLEALTKINADTERLNQRMTTIEASTSTLSRSLSSVPVDSALAWRSFRARDWQRGLVFLDLIASSRPLAIV</sequence>
<dbReference type="EMBL" id="BBXM02000003">
    <property type="protein sequence ID" value="GIC88967.1"/>
    <property type="molecule type" value="Genomic_DNA"/>
</dbReference>
<protein>
    <submittedName>
        <fullName evidence="1">Uncharacterized protein</fullName>
    </submittedName>
</protein>
<name>A0A8E0QPB6_9EURO</name>
<reference evidence="1" key="1">
    <citation type="journal article" date="2015" name="Genome Announc.">
        <title>Draft Genome Sequence of the Pathogenic Filamentous Fungus Aspergillus udagawae Strain IFM 46973T.</title>
        <authorList>
            <person name="Kusuya Y."/>
            <person name="Takahashi-Nakaguchi A."/>
            <person name="Takahashi H."/>
            <person name="Yaguchi T."/>
        </authorList>
    </citation>
    <scope>NUCLEOTIDE SEQUENCE</scope>
    <source>
        <strain evidence="1">IFM 46973</strain>
    </source>
</reference>